<feature type="compositionally biased region" description="Basic and acidic residues" evidence="1">
    <location>
        <begin position="1"/>
        <end position="12"/>
    </location>
</feature>
<reference evidence="2 3" key="1">
    <citation type="submission" date="2018-08" db="EMBL/GenBank/DDBJ databases">
        <title>Comparative genomics of wild bee and flower associated Lactobacillus reveals potential adaptation to the bee host.</title>
        <authorList>
            <person name="Vuong H.Q."/>
            <person name="Mcfrederick Q.S."/>
        </authorList>
    </citation>
    <scope>NUCLEOTIDE SEQUENCE [LARGE SCALE GENOMIC DNA]</scope>
    <source>
        <strain evidence="2 3">HV_13</strain>
    </source>
</reference>
<evidence type="ECO:0000313" key="3">
    <source>
        <dbReference type="Proteomes" id="UP000777560"/>
    </source>
</evidence>
<accession>A0ABY2YV24</accession>
<gene>
    <name evidence="2" type="ORF">DY114_07265</name>
</gene>
<evidence type="ECO:0000256" key="1">
    <source>
        <dbReference type="SAM" id="MobiDB-lite"/>
    </source>
</evidence>
<dbReference type="EMBL" id="QUAV01000006">
    <property type="protein sequence ID" value="TPR23100.1"/>
    <property type="molecule type" value="Genomic_DNA"/>
</dbReference>
<keyword evidence="3" id="KW-1185">Reference proteome</keyword>
<dbReference type="RefSeq" id="WP_140926040.1">
    <property type="nucleotide sequence ID" value="NZ_QUAU01000006.1"/>
</dbReference>
<comment type="caution">
    <text evidence="2">The sequence shown here is derived from an EMBL/GenBank/DDBJ whole genome shotgun (WGS) entry which is preliminary data.</text>
</comment>
<feature type="region of interest" description="Disordered" evidence="1">
    <location>
        <begin position="1"/>
        <end position="32"/>
    </location>
</feature>
<sequence>MADPKNDPKKNPTGDGGGGTPPKPKTYSEEEMQKALKQITDLKAQHKQEIDGLNEKINGFDKRKEELIQKGVERGKMNAQQLAEQKLKDQRADLDNRSKELDEKVNSFNEKTALIETKSILADKKLPVSFAKYLTDLDEDTRNKNIEDFEKNFTAERDKAVQAGVEERIKGKKTPHSSTSTVVNTNDLTQEKWDALSMDEQNKIYINDPDTAKKFMR</sequence>
<protein>
    <submittedName>
        <fullName evidence="2">DUF4355 domain-containing protein</fullName>
    </submittedName>
</protein>
<name>A0ABY2YV24_9LACO</name>
<dbReference type="Pfam" id="PF14265">
    <property type="entry name" value="DUF4355"/>
    <property type="match status" value="1"/>
</dbReference>
<organism evidence="2 3">
    <name type="scientific">Apilactobacillus micheneri</name>
    <dbReference type="NCBI Taxonomy" id="1899430"/>
    <lineage>
        <taxon>Bacteria</taxon>
        <taxon>Bacillati</taxon>
        <taxon>Bacillota</taxon>
        <taxon>Bacilli</taxon>
        <taxon>Lactobacillales</taxon>
        <taxon>Lactobacillaceae</taxon>
        <taxon>Apilactobacillus</taxon>
    </lineage>
</organism>
<dbReference type="Proteomes" id="UP000777560">
    <property type="component" value="Unassembled WGS sequence"/>
</dbReference>
<proteinExistence type="predicted"/>
<evidence type="ECO:0000313" key="2">
    <source>
        <dbReference type="EMBL" id="TPR23100.1"/>
    </source>
</evidence>
<dbReference type="InterPro" id="IPR025580">
    <property type="entry name" value="Gp46"/>
</dbReference>